<dbReference type="EMBL" id="QLNQ01000024">
    <property type="protein sequence ID" value="RCK63686.1"/>
    <property type="molecule type" value="Genomic_DNA"/>
</dbReference>
<organism evidence="2 3">
    <name type="scientific">Candida viswanathii</name>
    <dbReference type="NCBI Taxonomy" id="5486"/>
    <lineage>
        <taxon>Eukaryota</taxon>
        <taxon>Fungi</taxon>
        <taxon>Dikarya</taxon>
        <taxon>Ascomycota</taxon>
        <taxon>Saccharomycotina</taxon>
        <taxon>Pichiomycetes</taxon>
        <taxon>Debaryomycetaceae</taxon>
        <taxon>Candida/Lodderomyces clade</taxon>
        <taxon>Candida</taxon>
    </lineage>
</organism>
<keyword evidence="3" id="KW-1185">Reference proteome</keyword>
<comment type="caution">
    <text evidence="2">The sequence shown here is derived from an EMBL/GenBank/DDBJ whole genome shotgun (WGS) entry which is preliminary data.</text>
</comment>
<gene>
    <name evidence="2" type="ORF">Cantr_10152</name>
</gene>
<feature type="compositionally biased region" description="Low complexity" evidence="1">
    <location>
        <begin position="62"/>
        <end position="72"/>
    </location>
</feature>
<protein>
    <submittedName>
        <fullName evidence="2">Uncharacterized protein</fullName>
    </submittedName>
</protein>
<evidence type="ECO:0000256" key="1">
    <source>
        <dbReference type="SAM" id="MobiDB-lite"/>
    </source>
</evidence>
<proteinExistence type="predicted"/>
<feature type="compositionally biased region" description="Pro residues" evidence="1">
    <location>
        <begin position="79"/>
        <end position="88"/>
    </location>
</feature>
<dbReference type="AlphaFoldDB" id="A0A367YCV0"/>
<reference evidence="2 3" key="1">
    <citation type="submission" date="2018-06" db="EMBL/GenBank/DDBJ databases">
        <title>Whole genome sequencing of Candida tropicalis (genome annotated by CSBL at Korea University).</title>
        <authorList>
            <person name="Ahn J."/>
        </authorList>
    </citation>
    <scope>NUCLEOTIDE SEQUENCE [LARGE SCALE GENOMIC DNA]</scope>
    <source>
        <strain evidence="2 3">ATCC 20962</strain>
    </source>
</reference>
<evidence type="ECO:0000313" key="3">
    <source>
        <dbReference type="Proteomes" id="UP000253472"/>
    </source>
</evidence>
<name>A0A367YCV0_9ASCO</name>
<dbReference type="OrthoDB" id="10437779at2759"/>
<feature type="region of interest" description="Disordered" evidence="1">
    <location>
        <begin position="62"/>
        <end position="111"/>
    </location>
</feature>
<sequence length="228" mass="25795">MPAIERLAMIQSQMDLDQRRYVPSFPYMSREERARYDPEQFYKTTYNKLPPSPVVVHTLQPQHQQQIRLQRTSAGKSSPPTPSPPALPSPRTCSPTPGILGSESTPRKKKNLDLDGLVKGLNKEKVLCINKNQDRIEINDTVVLQESIHDLSDETFADDYDVVILNELGQKANYEMSLYLKSIHEDVILVIRDELKPNTDDGAACQYDYYVDLHNIVSEASAGHKVDG</sequence>
<evidence type="ECO:0000313" key="2">
    <source>
        <dbReference type="EMBL" id="RCK63686.1"/>
    </source>
</evidence>
<dbReference type="Proteomes" id="UP000253472">
    <property type="component" value="Unassembled WGS sequence"/>
</dbReference>
<accession>A0A367YCV0</accession>